<evidence type="ECO:0008006" key="3">
    <source>
        <dbReference type="Google" id="ProtNLM"/>
    </source>
</evidence>
<dbReference type="Proteomes" id="UP001589758">
    <property type="component" value="Unassembled WGS sequence"/>
</dbReference>
<comment type="caution">
    <text evidence="1">The sequence shown here is derived from an EMBL/GenBank/DDBJ whole genome shotgun (WGS) entry which is preliminary data.</text>
</comment>
<evidence type="ECO:0000313" key="2">
    <source>
        <dbReference type="Proteomes" id="UP001589758"/>
    </source>
</evidence>
<organism evidence="1 2">
    <name type="scientific">Thorsellia kenyensis</name>
    <dbReference type="NCBI Taxonomy" id="1549888"/>
    <lineage>
        <taxon>Bacteria</taxon>
        <taxon>Pseudomonadati</taxon>
        <taxon>Pseudomonadota</taxon>
        <taxon>Gammaproteobacteria</taxon>
        <taxon>Enterobacterales</taxon>
        <taxon>Thorselliaceae</taxon>
        <taxon>Thorsellia</taxon>
    </lineage>
</organism>
<accession>A0ABV6CBV1</accession>
<name>A0ABV6CBV1_9GAMM</name>
<keyword evidence="2" id="KW-1185">Reference proteome</keyword>
<evidence type="ECO:0000313" key="1">
    <source>
        <dbReference type="EMBL" id="MFC0178768.1"/>
    </source>
</evidence>
<gene>
    <name evidence="1" type="ORF">ACFFIT_01425</name>
</gene>
<dbReference type="RefSeq" id="WP_385875708.1">
    <property type="nucleotide sequence ID" value="NZ_JBHLXE010000014.1"/>
</dbReference>
<proteinExistence type="predicted"/>
<sequence length="117" mass="13620">MKIFIYITVFLLSFFLNYSISANTDYCEKLNNQERGVLISSNKYVYQVVGNSKAHFYTAPSEECKQNEIFLIKGDLVYVYTSLNGFYSVMYISKSLGLIDGWIKEDRLSKTKYTMRP</sequence>
<reference evidence="1 2" key="1">
    <citation type="submission" date="2024-09" db="EMBL/GenBank/DDBJ databases">
        <authorList>
            <person name="Sun Q."/>
            <person name="Mori K."/>
        </authorList>
    </citation>
    <scope>NUCLEOTIDE SEQUENCE [LARGE SCALE GENOMIC DNA]</scope>
    <source>
        <strain evidence="1 2">CCM 8545</strain>
    </source>
</reference>
<protein>
    <recommendedName>
        <fullName evidence="3">SH3b domain-containing protein</fullName>
    </recommendedName>
</protein>
<dbReference type="EMBL" id="JBHLXE010000014">
    <property type="protein sequence ID" value="MFC0178768.1"/>
    <property type="molecule type" value="Genomic_DNA"/>
</dbReference>